<dbReference type="InterPro" id="IPR045748">
    <property type="entry name" value="DcaP"/>
</dbReference>
<feature type="chain" id="PRO_5045139048" evidence="1">
    <location>
        <begin position="21"/>
        <end position="438"/>
    </location>
</feature>
<evidence type="ECO:0000313" key="3">
    <source>
        <dbReference type="Proteomes" id="UP001548590"/>
    </source>
</evidence>
<keyword evidence="1" id="KW-0732">Signal</keyword>
<accession>A0ABV2CTM8</accession>
<evidence type="ECO:0000313" key="2">
    <source>
        <dbReference type="EMBL" id="MET1491241.1"/>
    </source>
</evidence>
<proteinExistence type="predicted"/>
<dbReference type="Proteomes" id="UP001548590">
    <property type="component" value="Unassembled WGS sequence"/>
</dbReference>
<feature type="signal peptide" evidence="1">
    <location>
        <begin position="1"/>
        <end position="20"/>
    </location>
</feature>
<name>A0ABV2CTM8_9RHOO</name>
<dbReference type="RefSeq" id="WP_345929655.1">
    <property type="nucleotide sequence ID" value="NZ_JBDIVF010000011.1"/>
</dbReference>
<protein>
    <submittedName>
        <fullName evidence="2">DcaP family trimeric outer membrane transporter</fullName>
    </submittedName>
</protein>
<dbReference type="EMBL" id="JBEWLZ010000010">
    <property type="protein sequence ID" value="MET1491241.1"/>
    <property type="molecule type" value="Genomic_DNA"/>
</dbReference>
<sequence length="438" mass="46403">MKKRVLVGAIAAALSIPAFAADPALEKLEKQIADLQKQISELKAAQTAQPAPAQQAVVKGDLPGSFKRAGEDTSVRVYGFARLDAVHNFGGRNNAAQGDYAAYQPSIALTGSNDAARRGETYMFAKTSRIGVEASAPTALGALNTKVEADFYNTTGSGLFRLRHAYGQLGNWLIGQTWSTFMDLDSTPETVDFNGPTGNTSLRQPQIRYTYGAGAAGNFIAAIETKANGGYVGSDDNTMTRVPDVVLRWEKAGDWGHVALRGLTTENAIKSDDHTETTSSGSTAFVPGTTGSKRGYGVGLGGHYMVTPTTSLLASTSYGKGMGRFFNESVGAKADAANNKVYLPKEYGYVLGVQQKLSDTLRGSVTYGQQRLLGGDYINVADGSANRSVQSGTVGVIWAPVANVELGGEFMLSHRQTLDGRSGTEPRLNFAATYSFGN</sequence>
<dbReference type="SUPFAM" id="SSF56935">
    <property type="entry name" value="Porins"/>
    <property type="match status" value="1"/>
</dbReference>
<keyword evidence="3" id="KW-1185">Reference proteome</keyword>
<comment type="caution">
    <text evidence="2">The sequence shown here is derived from an EMBL/GenBank/DDBJ whole genome shotgun (WGS) entry which is preliminary data.</text>
</comment>
<reference evidence="2 3" key="1">
    <citation type="submission" date="2024-07" db="EMBL/GenBank/DDBJ databases">
        <title>Uliginosibacterium paludis KCTC:42655.</title>
        <authorList>
            <person name="Kim M.K."/>
        </authorList>
    </citation>
    <scope>NUCLEOTIDE SEQUENCE [LARGE SCALE GENOMIC DNA]</scope>
    <source>
        <strain evidence="2 3">KCTC 42655</strain>
    </source>
</reference>
<gene>
    <name evidence="2" type="ORF">ABVT11_15485</name>
</gene>
<dbReference type="Pfam" id="PF19577">
    <property type="entry name" value="DcaP"/>
    <property type="match status" value="1"/>
</dbReference>
<evidence type="ECO:0000256" key="1">
    <source>
        <dbReference type="SAM" id="SignalP"/>
    </source>
</evidence>
<organism evidence="2 3">
    <name type="scientific">Uliginosibacterium paludis</name>
    <dbReference type="NCBI Taxonomy" id="1615952"/>
    <lineage>
        <taxon>Bacteria</taxon>
        <taxon>Pseudomonadati</taxon>
        <taxon>Pseudomonadota</taxon>
        <taxon>Betaproteobacteria</taxon>
        <taxon>Rhodocyclales</taxon>
        <taxon>Zoogloeaceae</taxon>
        <taxon>Uliginosibacterium</taxon>
    </lineage>
</organism>